<evidence type="ECO:0000313" key="9">
    <source>
        <dbReference type="EMBL" id="WAH44258.1"/>
    </source>
</evidence>
<keyword evidence="7 8" id="KW-0472">Membrane</keyword>
<evidence type="ECO:0000256" key="7">
    <source>
        <dbReference type="ARBA" id="ARBA00023136"/>
    </source>
</evidence>
<organism evidence="9 10">
    <name type="scientific">Alicyclobacillus fastidiosus</name>
    <dbReference type="NCBI Taxonomy" id="392011"/>
    <lineage>
        <taxon>Bacteria</taxon>
        <taxon>Bacillati</taxon>
        <taxon>Bacillota</taxon>
        <taxon>Bacilli</taxon>
        <taxon>Bacillales</taxon>
        <taxon>Alicyclobacillaceae</taxon>
        <taxon>Alicyclobacillus</taxon>
    </lineage>
</organism>
<evidence type="ECO:0000256" key="2">
    <source>
        <dbReference type="ARBA" id="ARBA00007776"/>
    </source>
</evidence>
<keyword evidence="3" id="KW-1003">Cell membrane</keyword>
<comment type="similarity">
    <text evidence="2">Belongs to the MreD family.</text>
</comment>
<name>A0ABY6ZMU2_9BACL</name>
<evidence type="ECO:0000256" key="4">
    <source>
        <dbReference type="ARBA" id="ARBA00022692"/>
    </source>
</evidence>
<dbReference type="RefSeq" id="WP_268008154.1">
    <property type="nucleotide sequence ID" value="NZ_BSUT01000001.1"/>
</dbReference>
<evidence type="ECO:0000256" key="3">
    <source>
        <dbReference type="ARBA" id="ARBA00022475"/>
    </source>
</evidence>
<protein>
    <submittedName>
        <fullName evidence="9">Rod shape-determining protein MreD</fullName>
    </submittedName>
</protein>
<keyword evidence="4 8" id="KW-0812">Transmembrane</keyword>
<keyword evidence="6 8" id="KW-1133">Transmembrane helix</keyword>
<comment type="subcellular location">
    <subcellularLocation>
        <location evidence="1">Cell membrane</location>
        <topology evidence="1">Multi-pass membrane protein</topology>
    </subcellularLocation>
</comment>
<dbReference type="Pfam" id="PF04093">
    <property type="entry name" value="MreD"/>
    <property type="match status" value="1"/>
</dbReference>
<gene>
    <name evidence="9" type="primary">mreD</name>
    <name evidence="9" type="ORF">NZD89_13245</name>
</gene>
<feature type="transmembrane region" description="Helical" evidence="8">
    <location>
        <begin position="98"/>
        <end position="116"/>
    </location>
</feature>
<evidence type="ECO:0000256" key="8">
    <source>
        <dbReference type="SAM" id="Phobius"/>
    </source>
</evidence>
<accession>A0ABY6ZMU2</accession>
<sequence length="171" mass="19073">MKLAIAFLMLWAGLILEATLFQIPPMNVVHPGFVLVLLVLIALMRGPNTAVVMAVIIGLVEDISYGSFIGLNAFSYGLVAYFSGAVFGQFLRRNLAVTFINTLIMTFMYTWITYGLTRLFDVTADRPIFVLQQSLITMMINGLLVLMLYPLVTKLFSEGQRNRYDISGGDM</sequence>
<reference evidence="9" key="1">
    <citation type="submission" date="2022-08" db="EMBL/GenBank/DDBJ databases">
        <title>Alicyclobacillus fastidiosus DSM 17978, complete genome.</title>
        <authorList>
            <person name="Wang Q."/>
            <person name="Cai R."/>
            <person name="Wang Z."/>
        </authorList>
    </citation>
    <scope>NUCLEOTIDE SEQUENCE</scope>
    <source>
        <strain evidence="9">DSM 17978</strain>
    </source>
</reference>
<feature type="transmembrane region" description="Helical" evidence="8">
    <location>
        <begin position="128"/>
        <end position="152"/>
    </location>
</feature>
<dbReference type="EMBL" id="CP104067">
    <property type="protein sequence ID" value="WAH44258.1"/>
    <property type="molecule type" value="Genomic_DNA"/>
</dbReference>
<evidence type="ECO:0000256" key="6">
    <source>
        <dbReference type="ARBA" id="ARBA00022989"/>
    </source>
</evidence>
<keyword evidence="5" id="KW-0133">Cell shape</keyword>
<keyword evidence="10" id="KW-1185">Reference proteome</keyword>
<evidence type="ECO:0000256" key="1">
    <source>
        <dbReference type="ARBA" id="ARBA00004651"/>
    </source>
</evidence>
<dbReference type="Proteomes" id="UP001164761">
    <property type="component" value="Chromosome"/>
</dbReference>
<dbReference type="InterPro" id="IPR007227">
    <property type="entry name" value="Cell_shape_determining_MreD"/>
</dbReference>
<feature type="transmembrane region" description="Helical" evidence="8">
    <location>
        <begin position="74"/>
        <end position="91"/>
    </location>
</feature>
<dbReference type="NCBIfam" id="TIGR03426">
    <property type="entry name" value="shape_MreD"/>
    <property type="match status" value="1"/>
</dbReference>
<evidence type="ECO:0000313" key="10">
    <source>
        <dbReference type="Proteomes" id="UP001164761"/>
    </source>
</evidence>
<proteinExistence type="inferred from homology"/>
<evidence type="ECO:0000256" key="5">
    <source>
        <dbReference type="ARBA" id="ARBA00022960"/>
    </source>
</evidence>